<comment type="pathway">
    <text evidence="2">Isoprenoid biosynthesis; geranyl diphosphate biosynthesis; geranyl diphosphate from dimethylallyl diphosphate and isopentenyl diphosphate: step 1/1.</text>
</comment>
<name>A0A8J4RT01_9ROSI</name>
<evidence type="ECO:0000256" key="6">
    <source>
        <dbReference type="ARBA" id="ARBA00022679"/>
    </source>
</evidence>
<dbReference type="GO" id="GO:0005737">
    <property type="term" value="C:cytoplasm"/>
    <property type="evidence" value="ECO:0007669"/>
    <property type="project" value="UniProtKB-ARBA"/>
</dbReference>
<dbReference type="Proteomes" id="UP000737018">
    <property type="component" value="Unassembled WGS sequence"/>
</dbReference>
<dbReference type="PROSITE" id="PS00444">
    <property type="entry name" value="POLYPRENYL_SYNTHASE_2"/>
    <property type="match status" value="1"/>
</dbReference>
<dbReference type="FunFam" id="1.10.600.10:FF:000001">
    <property type="entry name" value="Geranylgeranyl diphosphate synthase"/>
    <property type="match status" value="1"/>
</dbReference>
<dbReference type="InterPro" id="IPR000092">
    <property type="entry name" value="Polyprenyl_synt"/>
</dbReference>
<organism evidence="13 14">
    <name type="scientific">Castanea mollissima</name>
    <name type="common">Chinese chestnut</name>
    <dbReference type="NCBI Taxonomy" id="60419"/>
    <lineage>
        <taxon>Eukaryota</taxon>
        <taxon>Viridiplantae</taxon>
        <taxon>Streptophyta</taxon>
        <taxon>Embryophyta</taxon>
        <taxon>Tracheophyta</taxon>
        <taxon>Spermatophyta</taxon>
        <taxon>Magnoliopsida</taxon>
        <taxon>eudicotyledons</taxon>
        <taxon>Gunneridae</taxon>
        <taxon>Pentapetalae</taxon>
        <taxon>rosids</taxon>
        <taxon>fabids</taxon>
        <taxon>Fagales</taxon>
        <taxon>Fagaceae</taxon>
        <taxon>Castanea</taxon>
    </lineage>
</organism>
<dbReference type="AlphaFoldDB" id="A0A8J4RT01"/>
<dbReference type="Pfam" id="PF00348">
    <property type="entry name" value="polyprenyl_synt"/>
    <property type="match status" value="1"/>
</dbReference>
<dbReference type="GO" id="GO:0046872">
    <property type="term" value="F:metal ion binding"/>
    <property type="evidence" value="ECO:0007669"/>
    <property type="project" value="UniProtKB-KW"/>
</dbReference>
<comment type="caution">
    <text evidence="13">The sequence shown here is derived from an EMBL/GenBank/DDBJ whole genome shotgun (WGS) entry which is preliminary data.</text>
</comment>
<gene>
    <name evidence="13" type="ORF">CMV_004354</name>
</gene>
<dbReference type="PANTHER" id="PTHR43281:SF24">
    <property type="entry name" value="OS07G0580900 PROTEIN"/>
    <property type="match status" value="1"/>
</dbReference>
<keyword evidence="6 11" id="KW-0808">Transferase</keyword>
<evidence type="ECO:0000256" key="12">
    <source>
        <dbReference type="SAM" id="MobiDB-lite"/>
    </source>
</evidence>
<dbReference type="EMBL" id="JRKL02000361">
    <property type="protein sequence ID" value="KAF3972123.1"/>
    <property type="molecule type" value="Genomic_DNA"/>
</dbReference>
<evidence type="ECO:0000256" key="8">
    <source>
        <dbReference type="ARBA" id="ARBA00022746"/>
    </source>
</evidence>
<dbReference type="GO" id="GO:0004311">
    <property type="term" value="F:geranylgeranyl diphosphate synthase activity"/>
    <property type="evidence" value="ECO:0007669"/>
    <property type="project" value="TreeGrafter"/>
</dbReference>
<keyword evidence="14" id="KW-1185">Reference proteome</keyword>
<evidence type="ECO:0000256" key="7">
    <source>
        <dbReference type="ARBA" id="ARBA00022723"/>
    </source>
</evidence>
<dbReference type="SFLD" id="SFLDS00005">
    <property type="entry name" value="Isoprenoid_Synthase_Type_I"/>
    <property type="match status" value="1"/>
</dbReference>
<dbReference type="OrthoDB" id="6921389at2759"/>
<dbReference type="SFLD" id="SFLDG01017">
    <property type="entry name" value="Polyprenyl_Transferase_Like"/>
    <property type="match status" value="1"/>
</dbReference>
<evidence type="ECO:0000313" key="14">
    <source>
        <dbReference type="Proteomes" id="UP000737018"/>
    </source>
</evidence>
<proteinExistence type="inferred from homology"/>
<dbReference type="GO" id="GO:0016117">
    <property type="term" value="P:carotenoid biosynthetic process"/>
    <property type="evidence" value="ECO:0007669"/>
    <property type="project" value="UniProtKB-KW"/>
</dbReference>
<protein>
    <submittedName>
        <fullName evidence="13">Uncharacterized protein</fullName>
    </submittedName>
</protein>
<reference evidence="13" key="1">
    <citation type="submission" date="2020-03" db="EMBL/GenBank/DDBJ databases">
        <title>Castanea mollissima Vanexum genome sequencing.</title>
        <authorList>
            <person name="Staton M."/>
        </authorList>
    </citation>
    <scope>NUCLEOTIDE SEQUENCE</scope>
    <source>
        <tissue evidence="13">Leaf</tissue>
    </source>
</reference>
<dbReference type="InterPro" id="IPR053378">
    <property type="entry name" value="Prenyl_diphosphate_synthase"/>
</dbReference>
<evidence type="ECO:0000313" key="13">
    <source>
        <dbReference type="EMBL" id="KAF3972123.1"/>
    </source>
</evidence>
<keyword evidence="10" id="KW-0414">Isoprene biosynthesis</keyword>
<dbReference type="CDD" id="cd00685">
    <property type="entry name" value="Trans_IPPS_HT"/>
    <property type="match status" value="1"/>
</dbReference>
<dbReference type="InterPro" id="IPR033749">
    <property type="entry name" value="Polyprenyl_synt_CS"/>
</dbReference>
<comment type="cofactor">
    <cofactor evidence="1">
        <name>Mg(2+)</name>
        <dbReference type="ChEBI" id="CHEBI:18420"/>
    </cofactor>
</comment>
<dbReference type="NCBIfam" id="NF045485">
    <property type="entry name" value="FPPsyn"/>
    <property type="match status" value="1"/>
</dbReference>
<evidence type="ECO:0000256" key="11">
    <source>
        <dbReference type="RuleBase" id="RU004466"/>
    </source>
</evidence>
<accession>A0A8J4RT01</accession>
<evidence type="ECO:0000256" key="2">
    <source>
        <dbReference type="ARBA" id="ARBA00004932"/>
    </source>
</evidence>
<dbReference type="PANTHER" id="PTHR43281">
    <property type="entry name" value="FARNESYL DIPHOSPHATE SYNTHASE"/>
    <property type="match status" value="1"/>
</dbReference>
<sequence length="353" mass="38641">MRKMSFKNVVHTWVKTCSRSKPKSQPFSSLFDSADTLKRQQQKQQESESESESKPAFSLETYMILKIKSINEALDAAISLKDKEPRELHDAMSYSLLPGGKRVCPLFCIASCELVGGSESMAMPAACAVEMIHDVALIQDDLPCMDNANLRRGRPATHKAFGEAVAILACDGLLALAFEHIALYTPTTVPPARIVRGIGELARCIGAQGAVAGQLFDISSQRESNVTLEYLEYVHLHKTAAILEGTAVLGAMLGGGSDEEVEKIRSFARYVGWGFQVVDDILDVTKSSQELGKPTGKDLVDGKVTYPRLMGVEKSREFAEKLNKLALDQLSGFDTKKTVPLVALANYIARRQK</sequence>
<evidence type="ECO:0000256" key="3">
    <source>
        <dbReference type="ARBA" id="ARBA00005035"/>
    </source>
</evidence>
<evidence type="ECO:0000256" key="1">
    <source>
        <dbReference type="ARBA" id="ARBA00001946"/>
    </source>
</evidence>
<keyword evidence="9" id="KW-0460">Magnesium</keyword>
<dbReference type="PROSITE" id="PS00723">
    <property type="entry name" value="POLYPRENYL_SYNTHASE_1"/>
    <property type="match status" value="1"/>
</dbReference>
<comment type="pathway">
    <text evidence="3">Isoprenoid biosynthesis; farnesyl diphosphate biosynthesis; farnesyl diphosphate from geranyl diphosphate and isopentenyl diphosphate: step 1/1.</text>
</comment>
<comment type="pathway">
    <text evidence="4">Isoprenoid biosynthesis; geranylgeranyl diphosphate biosynthesis; geranylgeranyl diphosphate from farnesyl diphosphate and isopentenyl diphosphate: step 1/1.</text>
</comment>
<keyword evidence="7" id="KW-0479">Metal-binding</keyword>
<evidence type="ECO:0000256" key="9">
    <source>
        <dbReference type="ARBA" id="ARBA00022842"/>
    </source>
</evidence>
<dbReference type="Gene3D" id="1.10.600.10">
    <property type="entry name" value="Farnesyl Diphosphate Synthase"/>
    <property type="match status" value="1"/>
</dbReference>
<evidence type="ECO:0000256" key="4">
    <source>
        <dbReference type="ARBA" id="ARBA00005221"/>
    </source>
</evidence>
<evidence type="ECO:0000256" key="5">
    <source>
        <dbReference type="ARBA" id="ARBA00006706"/>
    </source>
</evidence>
<evidence type="ECO:0000256" key="10">
    <source>
        <dbReference type="ARBA" id="ARBA00023229"/>
    </source>
</evidence>
<dbReference type="InterPro" id="IPR008949">
    <property type="entry name" value="Isoprenoid_synthase_dom_sf"/>
</dbReference>
<dbReference type="SUPFAM" id="SSF48576">
    <property type="entry name" value="Terpenoid synthases"/>
    <property type="match status" value="1"/>
</dbReference>
<comment type="similarity">
    <text evidence="5 11">Belongs to the FPP/GGPP synthase family.</text>
</comment>
<feature type="region of interest" description="Disordered" evidence="12">
    <location>
        <begin position="35"/>
        <end position="55"/>
    </location>
</feature>
<keyword evidence="8" id="KW-0125">Carotenoid biosynthesis</keyword>